<feature type="compositionally biased region" description="Low complexity" evidence="1">
    <location>
        <begin position="749"/>
        <end position="767"/>
    </location>
</feature>
<evidence type="ECO:0000256" key="1">
    <source>
        <dbReference type="SAM" id="MobiDB-lite"/>
    </source>
</evidence>
<dbReference type="Proteomes" id="UP000054266">
    <property type="component" value="Unassembled WGS sequence"/>
</dbReference>
<dbReference type="EMBL" id="KN846962">
    <property type="protein sequence ID" value="KIW63308.1"/>
    <property type="molecule type" value="Genomic_DNA"/>
</dbReference>
<proteinExistence type="predicted"/>
<feature type="compositionally biased region" description="Polar residues" evidence="1">
    <location>
        <begin position="47"/>
        <end position="56"/>
    </location>
</feature>
<feature type="compositionally biased region" description="Pro residues" evidence="1">
    <location>
        <begin position="1"/>
        <end position="11"/>
    </location>
</feature>
<dbReference type="PANTHER" id="PTHR39611">
    <property type="entry name" value="HYDROXYPROLINE-RICH GLYCOPROTEIN DZ-HRGP-RELATED"/>
    <property type="match status" value="1"/>
</dbReference>
<feature type="compositionally biased region" description="Polar residues" evidence="1">
    <location>
        <begin position="401"/>
        <end position="416"/>
    </location>
</feature>
<feature type="domain" description="DUF7514" evidence="2">
    <location>
        <begin position="228"/>
        <end position="390"/>
    </location>
</feature>
<name>A0A0D2F5W8_9EURO</name>
<feature type="compositionally biased region" description="Low complexity" evidence="1">
    <location>
        <begin position="530"/>
        <end position="543"/>
    </location>
</feature>
<gene>
    <name evidence="3" type="ORF">PV04_10164</name>
</gene>
<reference evidence="3 4" key="1">
    <citation type="submission" date="2015-01" db="EMBL/GenBank/DDBJ databases">
        <title>The Genome Sequence of Capronia semiimmersa CBS27337.</title>
        <authorList>
            <consortium name="The Broad Institute Genomics Platform"/>
            <person name="Cuomo C."/>
            <person name="de Hoog S."/>
            <person name="Gorbushina A."/>
            <person name="Stielow B."/>
            <person name="Teixiera M."/>
            <person name="Abouelleil A."/>
            <person name="Chapman S.B."/>
            <person name="Priest M."/>
            <person name="Young S.K."/>
            <person name="Wortman J."/>
            <person name="Nusbaum C."/>
            <person name="Birren B."/>
        </authorList>
    </citation>
    <scope>NUCLEOTIDE SEQUENCE [LARGE SCALE GENOMIC DNA]</scope>
    <source>
        <strain evidence="3 4">CBS 27337</strain>
    </source>
</reference>
<dbReference type="HOGENOM" id="CLU_021115_0_0_1"/>
<evidence type="ECO:0000313" key="4">
    <source>
        <dbReference type="Proteomes" id="UP000054266"/>
    </source>
</evidence>
<dbReference type="PANTHER" id="PTHR39611:SF1">
    <property type="entry name" value="HYDROXYPROLINE-RICH GLYCOPROTEIN DZ-HRGP"/>
    <property type="match status" value="1"/>
</dbReference>
<feature type="compositionally biased region" description="Basic and acidic residues" evidence="1">
    <location>
        <begin position="644"/>
        <end position="657"/>
    </location>
</feature>
<feature type="compositionally biased region" description="Basic and acidic residues" evidence="1">
    <location>
        <begin position="611"/>
        <end position="636"/>
    </location>
</feature>
<sequence>MASNERPPPQPRVSSFTGSDDGDPRRLHQSWSNTGSENDRYPPVFTEGSSVSQRSSHGLEPSRIHQARQPINEAVTSAFNTTEATSTASLPPDLLQQLTSQITANVLQQLKASSLPLPTHQPPALGSHMDASSSTAGSPPLDRATVYTPPSPHRYADDTGAGQPSPQFPAPSSQTSYRVPSPINDRRAISPLSQPGQVSESETNESRPKGPKRMSTGGDATILERVWGQLFTEQGQATPRLGQFLRGIAVHLIEDYEPKNSLVITPAKMQKYYEDTKVTNEIYPWRVIFDDRTSSVSRMFRELECQHHLVQEKLSERPDLPGLTPQGFETWVALLLRAHPDQEYERLAKTALDMPISNPDEKKERFPKELSRRLFPTRGDAETASKLQKVMSTHCNINFSSRHSSVADSQPRTSSPAMPGEDASTKTTLRSVSERQDQVGDVPQTSLSSSEASLERERQPYGGAQPESFDDVENTEDVSTPQPIERERKPYVAAPGGGKTYSSLDKPIGAPEPKPAPQGSWLGRSGSVHAASRSAADGARSGGPPVAIHQRPPPAPMEMPTESRHHRANSNYHRDPPRAGRNRSPSMSKENGASPYMRQNEPDGSYMSSSYHHDDARRYREYEAGRERLANDRYDAARMTAYDPVDRTRERDRDSRPRMQSVSNAGFGFVDGPLSPTMRSTAGPPMYSSSAPNGGEEEYYLNRVPTGGSTAHYNGHSTSGSISTGFQPPPPPPPPGPARESSSTGREGYGSYPSSAGYPPSSYRDMR</sequence>
<feature type="compositionally biased region" description="Polar residues" evidence="1">
    <location>
        <begin position="191"/>
        <end position="201"/>
    </location>
</feature>
<feature type="region of interest" description="Disordered" evidence="1">
    <location>
        <begin position="401"/>
        <end position="767"/>
    </location>
</feature>
<feature type="compositionally biased region" description="Pro residues" evidence="1">
    <location>
        <begin position="727"/>
        <end position="737"/>
    </location>
</feature>
<feature type="compositionally biased region" description="Polar residues" evidence="1">
    <location>
        <begin position="707"/>
        <end position="726"/>
    </location>
</feature>
<feature type="region of interest" description="Disordered" evidence="1">
    <location>
        <begin position="1"/>
        <end position="69"/>
    </location>
</feature>
<feature type="region of interest" description="Disordered" evidence="1">
    <location>
        <begin position="115"/>
        <end position="217"/>
    </location>
</feature>
<dbReference type="AlphaFoldDB" id="A0A0D2F5W8"/>
<dbReference type="STRING" id="5601.A0A0D2F5W8"/>
<evidence type="ECO:0000259" key="2">
    <source>
        <dbReference type="Pfam" id="PF24355"/>
    </source>
</evidence>
<accession>A0A0D2F5W8</accession>
<organism evidence="3 4">
    <name type="scientific">Phialophora macrospora</name>
    <dbReference type="NCBI Taxonomy" id="1851006"/>
    <lineage>
        <taxon>Eukaryota</taxon>
        <taxon>Fungi</taxon>
        <taxon>Dikarya</taxon>
        <taxon>Ascomycota</taxon>
        <taxon>Pezizomycotina</taxon>
        <taxon>Eurotiomycetes</taxon>
        <taxon>Chaetothyriomycetidae</taxon>
        <taxon>Chaetothyriales</taxon>
        <taxon>Herpotrichiellaceae</taxon>
        <taxon>Phialophora</taxon>
    </lineage>
</organism>
<dbReference type="Pfam" id="PF24355">
    <property type="entry name" value="DUF7514"/>
    <property type="match status" value="1"/>
</dbReference>
<protein>
    <recommendedName>
        <fullName evidence="2">DUF7514 domain-containing protein</fullName>
    </recommendedName>
</protein>
<evidence type="ECO:0000313" key="3">
    <source>
        <dbReference type="EMBL" id="KIW63308.1"/>
    </source>
</evidence>
<feature type="region of interest" description="Disordered" evidence="1">
    <location>
        <begin position="355"/>
        <end position="382"/>
    </location>
</feature>
<dbReference type="InterPro" id="IPR055936">
    <property type="entry name" value="DUF7514"/>
</dbReference>
<feature type="compositionally biased region" description="Basic and acidic residues" evidence="1">
    <location>
        <begin position="359"/>
        <end position="372"/>
    </location>
</feature>
<keyword evidence="4" id="KW-1185">Reference proteome</keyword>